<sequence length="347" mass="38714">MVVEDKHFEQSNLTAFIKASDENRDINTQYPLSTAFPVEEVEEISNVYDIIETQLNVAASITGFNSGAPIRDKGQGKQALAKLTKIQDAYYLDETELLHYRNPRTDAERQKIIDNVLMSTDELSDGIEKTKELMRAQMTYKGAFIYEDPRTETQINFSLDRPKENDLTATKEWGTKDAEPISDLIAAVEQYQKTNGNAKPEIINMNSKTYNKLKRSGQVKLELYDNTNSPRIVKDDSLTELVQSFGLPQIQIDDSQTPIEQLDGTRKIVKHLDDDKVVLRAAVLGKTLSGPSVENDFAKGKFATTVASQDPVSEKTIVGEVALPITQNINGTVYINTKPSATTSSEQ</sequence>
<dbReference type="Gene3D" id="3.15.30.10">
    <property type="entry name" value="putative capsid protein of prophage domain like"/>
    <property type="match status" value="1"/>
</dbReference>
<keyword evidence="2" id="KW-1185">Reference proteome</keyword>
<dbReference type="Pfam" id="PF03864">
    <property type="entry name" value="Phage_cap_E"/>
    <property type="match status" value="1"/>
</dbReference>
<dbReference type="Proteomes" id="UP001072952">
    <property type="component" value="Unassembled WGS sequence"/>
</dbReference>
<reference evidence="1" key="2">
    <citation type="submission" date="2022-08" db="EMBL/GenBank/DDBJ databases">
        <authorList>
            <person name="Magnan C."/>
        </authorList>
    </citation>
    <scope>NUCLEOTIDE SEQUENCE</scope>
    <source>
        <strain evidence="1">NSP012P</strain>
    </source>
</reference>
<dbReference type="InterPro" id="IPR005564">
    <property type="entry name" value="Major_capsid_GpE"/>
</dbReference>
<dbReference type="EMBL" id="JANSLD010000027">
    <property type="protein sequence ID" value="MCY1583347.1"/>
    <property type="molecule type" value="Genomic_DNA"/>
</dbReference>
<proteinExistence type="predicted"/>
<comment type="caution">
    <text evidence="1">The sequence shown here is derived from an EMBL/GenBank/DDBJ whole genome shotgun (WGS) entry which is preliminary data.</text>
</comment>
<evidence type="ECO:0000313" key="1">
    <source>
        <dbReference type="EMBL" id="MCY1583347.1"/>
    </source>
</evidence>
<evidence type="ECO:0000313" key="2">
    <source>
        <dbReference type="Proteomes" id="UP001072952"/>
    </source>
</evidence>
<organism evidence="1 2">
    <name type="scientific">Staphylococcus pettenkoferi</name>
    <dbReference type="NCBI Taxonomy" id="170573"/>
    <lineage>
        <taxon>Bacteria</taxon>
        <taxon>Bacillati</taxon>
        <taxon>Bacillota</taxon>
        <taxon>Bacilli</taxon>
        <taxon>Bacillales</taxon>
        <taxon>Staphylococcaceae</taxon>
        <taxon>Staphylococcus</taxon>
    </lineage>
</organism>
<reference evidence="1" key="1">
    <citation type="journal article" date="2022" name="Int. J. Mol. Sci.">
        <title>Phenotypic and Genotypic Virulence Characterisation of Staphylococcus pettenkoferi Strains Isolated from Human Bloodstream and Diabetic Foot Infections.</title>
        <authorList>
            <person name="Magnan C."/>
            <person name="Ahmad-Mansour N."/>
            <person name="Pouget C."/>
            <person name="Morsli M."/>
            <person name="Huc-Brandt S."/>
            <person name="Pantel A."/>
            <person name="Dunyach-Remy C."/>
            <person name="Sotto A."/>
            <person name="Molle V."/>
            <person name="Lavigne J.-P."/>
        </authorList>
    </citation>
    <scope>NUCLEOTIDE SEQUENCE</scope>
    <source>
        <strain evidence="1">NSP012P</strain>
    </source>
</reference>
<gene>
    <name evidence="1" type="ORF">NW133_07370</name>
</gene>
<name>A0ABT4BNK2_9STAP</name>
<protein>
    <submittedName>
        <fullName evidence="1">Major capsid protein</fullName>
    </submittedName>
</protein>
<dbReference type="RefSeq" id="WP_145458140.1">
    <property type="nucleotide sequence ID" value="NZ_JANSLD010000027.1"/>
</dbReference>
<accession>A0ABT4BNK2</accession>
<dbReference type="Gene3D" id="3.30.1930.10">
    <property type="entry name" value="capsid protein of prophage domain"/>
    <property type="match status" value="1"/>
</dbReference>